<name>A2SBR5_METPP</name>
<feature type="transmembrane region" description="Helical" evidence="6">
    <location>
        <begin position="222"/>
        <end position="241"/>
    </location>
</feature>
<keyword evidence="3 6" id="KW-0812">Transmembrane</keyword>
<dbReference type="InterPro" id="IPR017039">
    <property type="entry name" value="Virul_fac_BrkB"/>
</dbReference>
<evidence type="ECO:0000256" key="2">
    <source>
        <dbReference type="ARBA" id="ARBA00022475"/>
    </source>
</evidence>
<feature type="transmembrane region" description="Helical" evidence="6">
    <location>
        <begin position="90"/>
        <end position="112"/>
    </location>
</feature>
<gene>
    <name evidence="7" type="ordered locus">Mpe_A0042</name>
</gene>
<feature type="transmembrane region" description="Helical" evidence="6">
    <location>
        <begin position="185"/>
        <end position="210"/>
    </location>
</feature>
<keyword evidence="8" id="KW-1185">Reference proteome</keyword>
<keyword evidence="4 6" id="KW-1133">Transmembrane helix</keyword>
<evidence type="ECO:0000313" key="8">
    <source>
        <dbReference type="Proteomes" id="UP000000366"/>
    </source>
</evidence>
<dbReference type="HOGENOM" id="CLU_045539_5_1_4"/>
<accession>A2SBR5</accession>
<evidence type="ECO:0000256" key="4">
    <source>
        <dbReference type="ARBA" id="ARBA00022989"/>
    </source>
</evidence>
<dbReference type="AlphaFoldDB" id="A2SBR5"/>
<dbReference type="Proteomes" id="UP000000366">
    <property type="component" value="Chromosome"/>
</dbReference>
<dbReference type="Pfam" id="PF03631">
    <property type="entry name" value="Virul_fac_BrkB"/>
    <property type="match status" value="1"/>
</dbReference>
<sequence>MKLPRWDRVAVRAWTLWAEQRIGRTAAALAFYTLFSLAPILVIATAVAGAVWGREAVQGDLVTQLSRVVGTEGGRLLQEMIANAYRSTRGAWATLAAVGATLFGASAVFAELRAAFEQLWRRDGAPDLPLGRLLAALVSARLRGVAVVIGIGFVLLASLVVNSLLVSLGGAFTPMLAGGLLQAGWLLVLPWLVSFAVTVTMVALLLRVMLPVRLPRRQLGGVAVFGALAFEAAKGLVSVYLGHSAVVSTFGAAGSVAILLVWLYVVACVVLLCAVLLRAMSHDATPKFDGAGGP</sequence>
<dbReference type="EMBL" id="CP000555">
    <property type="protein sequence ID" value="ABM93004.1"/>
    <property type="molecule type" value="Genomic_DNA"/>
</dbReference>
<dbReference type="KEGG" id="mpt:Mpe_A0042"/>
<dbReference type="RefSeq" id="WP_011827643.1">
    <property type="nucleotide sequence ID" value="NC_008825.1"/>
</dbReference>
<dbReference type="GO" id="GO:0005886">
    <property type="term" value="C:plasma membrane"/>
    <property type="evidence" value="ECO:0007669"/>
    <property type="project" value="UniProtKB-SubCell"/>
</dbReference>
<keyword evidence="5 6" id="KW-0472">Membrane</keyword>
<evidence type="ECO:0000256" key="1">
    <source>
        <dbReference type="ARBA" id="ARBA00004651"/>
    </source>
</evidence>
<evidence type="ECO:0000313" key="7">
    <source>
        <dbReference type="EMBL" id="ABM93004.1"/>
    </source>
</evidence>
<evidence type="ECO:0000256" key="6">
    <source>
        <dbReference type="SAM" id="Phobius"/>
    </source>
</evidence>
<dbReference type="PIRSF" id="PIRSF035875">
    <property type="entry name" value="RNase_BN"/>
    <property type="match status" value="1"/>
</dbReference>
<evidence type="ECO:0000256" key="5">
    <source>
        <dbReference type="ARBA" id="ARBA00023136"/>
    </source>
</evidence>
<proteinExistence type="predicted"/>
<reference evidence="7 8" key="1">
    <citation type="journal article" date="2007" name="J. Bacteriol.">
        <title>Whole-genome analysis of the methyl tert-butyl ether-degrading beta-proteobacterium Methylibium petroleiphilum PM1.</title>
        <authorList>
            <person name="Kane S.R."/>
            <person name="Chakicherla A.Y."/>
            <person name="Chain P.S.G."/>
            <person name="Schmidt R."/>
            <person name="Shin M.W."/>
            <person name="Legler T.C."/>
            <person name="Scow K.M."/>
            <person name="Larimer F.W."/>
            <person name="Lucas S.M."/>
            <person name="Richardson P.M."/>
            <person name="Hristova K.R."/>
        </authorList>
    </citation>
    <scope>NUCLEOTIDE SEQUENCE [LARGE SCALE GENOMIC DNA]</scope>
    <source>
        <strain evidence="8">ATCC BAA-1232 / LMG 22953 / PM1</strain>
    </source>
</reference>
<feature type="transmembrane region" description="Helical" evidence="6">
    <location>
        <begin position="29"/>
        <end position="52"/>
    </location>
</feature>
<feature type="transmembrane region" description="Helical" evidence="6">
    <location>
        <begin position="142"/>
        <end position="165"/>
    </location>
</feature>
<protein>
    <submittedName>
        <fullName evidence="7">BrkB-like serum-resistance protein</fullName>
    </submittedName>
</protein>
<keyword evidence="2" id="KW-1003">Cell membrane</keyword>
<dbReference type="STRING" id="420662.Mpe_A0042"/>
<dbReference type="PANTHER" id="PTHR30213:SF1">
    <property type="entry name" value="INNER MEMBRANE PROTEIN YHJD"/>
    <property type="match status" value="1"/>
</dbReference>
<dbReference type="PANTHER" id="PTHR30213">
    <property type="entry name" value="INNER MEMBRANE PROTEIN YHJD"/>
    <property type="match status" value="1"/>
</dbReference>
<dbReference type="eggNOG" id="COG1295">
    <property type="taxonomic scope" value="Bacteria"/>
</dbReference>
<organism evidence="7 8">
    <name type="scientific">Methylibium petroleiphilum (strain ATCC BAA-1232 / LMG 22953 / PM1)</name>
    <dbReference type="NCBI Taxonomy" id="420662"/>
    <lineage>
        <taxon>Bacteria</taxon>
        <taxon>Pseudomonadati</taxon>
        <taxon>Pseudomonadota</taxon>
        <taxon>Betaproteobacteria</taxon>
        <taxon>Burkholderiales</taxon>
        <taxon>Sphaerotilaceae</taxon>
        <taxon>Methylibium</taxon>
    </lineage>
</organism>
<evidence type="ECO:0000256" key="3">
    <source>
        <dbReference type="ARBA" id="ARBA00022692"/>
    </source>
</evidence>
<feature type="transmembrane region" description="Helical" evidence="6">
    <location>
        <begin position="253"/>
        <end position="277"/>
    </location>
</feature>
<comment type="subcellular location">
    <subcellularLocation>
        <location evidence="1">Cell membrane</location>
        <topology evidence="1">Multi-pass membrane protein</topology>
    </subcellularLocation>
</comment>